<dbReference type="Proteomes" id="UP001404956">
    <property type="component" value="Unassembled WGS sequence"/>
</dbReference>
<organism evidence="2 3">
    <name type="scientific">Deinococcus aluminii</name>
    <dbReference type="NCBI Taxonomy" id="1656885"/>
    <lineage>
        <taxon>Bacteria</taxon>
        <taxon>Thermotogati</taxon>
        <taxon>Deinococcota</taxon>
        <taxon>Deinococci</taxon>
        <taxon>Deinococcales</taxon>
        <taxon>Deinococcaceae</taxon>
        <taxon>Deinococcus</taxon>
    </lineage>
</organism>
<sequence>MKFHVKLDKDGGFTLPPEVATMLSLHEGDTFLLTLEENQLVLQTQRQITRAIQAKYARPEFAGMVEELIAERRAEAERE</sequence>
<evidence type="ECO:0000313" key="2">
    <source>
        <dbReference type="EMBL" id="GAA5532187.1"/>
    </source>
</evidence>
<protein>
    <recommendedName>
        <fullName evidence="1">SpoVT-AbrB domain-containing protein</fullName>
    </recommendedName>
</protein>
<name>A0ABP9X9X2_9DEIO</name>
<comment type="caution">
    <text evidence="2">The sequence shown here is derived from an EMBL/GenBank/DDBJ whole genome shotgun (WGS) entry which is preliminary data.</text>
</comment>
<proteinExistence type="predicted"/>
<gene>
    <name evidence="2" type="ORF">Dalu01_00568</name>
</gene>
<evidence type="ECO:0000259" key="1">
    <source>
        <dbReference type="SMART" id="SM00966"/>
    </source>
</evidence>
<dbReference type="SMART" id="SM00966">
    <property type="entry name" value="SpoVT_AbrB"/>
    <property type="match status" value="1"/>
</dbReference>
<dbReference type="InterPro" id="IPR037914">
    <property type="entry name" value="SpoVT-AbrB_sf"/>
</dbReference>
<keyword evidence="3" id="KW-1185">Reference proteome</keyword>
<accession>A0ABP9X9X2</accession>
<evidence type="ECO:0000313" key="3">
    <source>
        <dbReference type="Proteomes" id="UP001404956"/>
    </source>
</evidence>
<dbReference type="InterPro" id="IPR007159">
    <property type="entry name" value="SpoVT-AbrB_dom"/>
</dbReference>
<dbReference type="EMBL" id="BAABRV010000001">
    <property type="protein sequence ID" value="GAA5532187.1"/>
    <property type="molecule type" value="Genomic_DNA"/>
</dbReference>
<dbReference type="RefSeq" id="WP_345451040.1">
    <property type="nucleotide sequence ID" value="NZ_BAABRV010000001.1"/>
</dbReference>
<dbReference type="Pfam" id="PF04014">
    <property type="entry name" value="MazE_antitoxin"/>
    <property type="match status" value="1"/>
</dbReference>
<reference evidence="2 3" key="1">
    <citation type="submission" date="2024-02" db="EMBL/GenBank/DDBJ databases">
        <title>Deinococcus aluminii NBRC 112889.</title>
        <authorList>
            <person name="Ichikawa N."/>
            <person name="Katano-Makiyama Y."/>
            <person name="Hidaka K."/>
        </authorList>
    </citation>
    <scope>NUCLEOTIDE SEQUENCE [LARGE SCALE GENOMIC DNA]</scope>
    <source>
        <strain evidence="2 3">NBRC 112889</strain>
    </source>
</reference>
<dbReference type="SUPFAM" id="SSF89447">
    <property type="entry name" value="AbrB/MazE/MraZ-like"/>
    <property type="match status" value="1"/>
</dbReference>
<feature type="domain" description="SpoVT-AbrB" evidence="1">
    <location>
        <begin position="5"/>
        <end position="50"/>
    </location>
</feature>